<dbReference type="Pfam" id="PF04932">
    <property type="entry name" value="Wzy_C"/>
    <property type="match status" value="1"/>
</dbReference>
<feature type="transmembrane region" description="Helical" evidence="5">
    <location>
        <begin position="406"/>
        <end position="422"/>
    </location>
</feature>
<feature type="transmembrane region" description="Helical" evidence="5">
    <location>
        <begin position="12"/>
        <end position="42"/>
    </location>
</feature>
<feature type="transmembrane region" description="Helical" evidence="5">
    <location>
        <begin position="84"/>
        <end position="101"/>
    </location>
</feature>
<keyword evidence="2 5" id="KW-0812">Transmembrane</keyword>
<evidence type="ECO:0000256" key="4">
    <source>
        <dbReference type="ARBA" id="ARBA00023136"/>
    </source>
</evidence>
<sequence>MTISEKNFNQIFNLFLLFIGAGIIFRVPCTWLLCIFTVFNLIFIKKTANVQEALVLRIVLLSPLLLELLFFFNTDSYIDEVKVVEKYVSLALFSWFIIGNYHRIQFASLIEYYAIATMSIVSLFLLLFVLNNPLLIAKYQSGIDLWEMGYVFSNSMGIHAPALNMHLAFVTIIFIYLTVHSFKQNRQTKTQLFRISNFIISLFLVLFINTRLALLNVILGMLLVFFCTIKDHINIKKTIKSTLLSIVILSIVLSIYVKNNSYMAYKYNNVTFAHMDKIGKLDDIENPEATVFNSFVTRLSIWKSAWELGVQNLPFGVGASQSKPALTAYYKQTNQQFLAKYEFPTHNQFLDYFIKYGILGPIVVLIYLSGIAYLGINLRQPVILSFFVLFFTSNCVDDFLLRFDGIVFSGFWFAIFISYWLQQKIKGDTAQSIL</sequence>
<protein>
    <submittedName>
        <fullName evidence="7">O-antigen ligase family protein</fullName>
    </submittedName>
</protein>
<feature type="transmembrane region" description="Helical" evidence="5">
    <location>
        <begin position="113"/>
        <end position="136"/>
    </location>
</feature>
<evidence type="ECO:0000256" key="3">
    <source>
        <dbReference type="ARBA" id="ARBA00022989"/>
    </source>
</evidence>
<dbReference type="InterPro" id="IPR051533">
    <property type="entry name" value="WaaL-like"/>
</dbReference>
<gene>
    <name evidence="7" type="ORF">H8R23_03670</name>
</gene>
<keyword evidence="7" id="KW-0436">Ligase</keyword>
<evidence type="ECO:0000313" key="7">
    <source>
        <dbReference type="EMBL" id="MBC5840494.1"/>
    </source>
</evidence>
<feature type="transmembrane region" description="Helical" evidence="5">
    <location>
        <begin position="241"/>
        <end position="257"/>
    </location>
</feature>
<name>A0ABR7J4M6_9FLAO</name>
<dbReference type="PANTHER" id="PTHR37422:SF13">
    <property type="entry name" value="LIPOPOLYSACCHARIDE BIOSYNTHESIS PROTEIN PA4999-RELATED"/>
    <property type="match status" value="1"/>
</dbReference>
<dbReference type="EMBL" id="JACRUJ010000001">
    <property type="protein sequence ID" value="MBC5840494.1"/>
    <property type="molecule type" value="Genomic_DNA"/>
</dbReference>
<keyword evidence="3 5" id="KW-1133">Transmembrane helix</keyword>
<evidence type="ECO:0000256" key="2">
    <source>
        <dbReference type="ARBA" id="ARBA00022692"/>
    </source>
</evidence>
<proteinExistence type="predicted"/>
<dbReference type="InterPro" id="IPR007016">
    <property type="entry name" value="O-antigen_ligase-rel_domated"/>
</dbReference>
<dbReference type="PANTHER" id="PTHR37422">
    <property type="entry name" value="TEICHURONIC ACID BIOSYNTHESIS PROTEIN TUAE"/>
    <property type="match status" value="1"/>
</dbReference>
<dbReference type="Proteomes" id="UP000629963">
    <property type="component" value="Unassembled WGS sequence"/>
</dbReference>
<feature type="domain" description="O-antigen ligase-related" evidence="6">
    <location>
        <begin position="198"/>
        <end position="363"/>
    </location>
</feature>
<evidence type="ECO:0000313" key="8">
    <source>
        <dbReference type="Proteomes" id="UP000629963"/>
    </source>
</evidence>
<dbReference type="GO" id="GO:0016874">
    <property type="term" value="F:ligase activity"/>
    <property type="evidence" value="ECO:0007669"/>
    <property type="project" value="UniProtKB-KW"/>
</dbReference>
<evidence type="ECO:0000256" key="5">
    <source>
        <dbReference type="SAM" id="Phobius"/>
    </source>
</evidence>
<evidence type="ECO:0000256" key="1">
    <source>
        <dbReference type="ARBA" id="ARBA00004141"/>
    </source>
</evidence>
<organism evidence="7 8">
    <name type="scientific">Flavobacterium kayseriense</name>
    <dbReference type="NCBI Taxonomy" id="2764714"/>
    <lineage>
        <taxon>Bacteria</taxon>
        <taxon>Pseudomonadati</taxon>
        <taxon>Bacteroidota</taxon>
        <taxon>Flavobacteriia</taxon>
        <taxon>Flavobacteriales</taxon>
        <taxon>Flavobacteriaceae</taxon>
        <taxon>Flavobacterium</taxon>
    </lineage>
</organism>
<feature type="transmembrane region" description="Helical" evidence="5">
    <location>
        <begin position="54"/>
        <end position="72"/>
    </location>
</feature>
<evidence type="ECO:0000259" key="6">
    <source>
        <dbReference type="Pfam" id="PF04932"/>
    </source>
</evidence>
<keyword evidence="4 5" id="KW-0472">Membrane</keyword>
<feature type="transmembrane region" description="Helical" evidence="5">
    <location>
        <begin position="156"/>
        <end position="179"/>
    </location>
</feature>
<accession>A0ABR7J4M6</accession>
<comment type="subcellular location">
    <subcellularLocation>
        <location evidence="1">Membrane</location>
        <topology evidence="1">Multi-pass membrane protein</topology>
    </subcellularLocation>
</comment>
<keyword evidence="8" id="KW-1185">Reference proteome</keyword>
<feature type="transmembrane region" description="Helical" evidence="5">
    <location>
        <begin position="353"/>
        <end position="375"/>
    </location>
</feature>
<reference evidence="7 8" key="1">
    <citation type="submission" date="2020-08" db="EMBL/GenBank/DDBJ databases">
        <title>Description of novel Flavobacterium F-380 isolate.</title>
        <authorList>
            <person name="Saticioglu I.B."/>
            <person name="Duman M."/>
            <person name="Altun S."/>
        </authorList>
    </citation>
    <scope>NUCLEOTIDE SEQUENCE [LARGE SCALE GENOMIC DNA]</scope>
    <source>
        <strain evidence="7 8">F-380</strain>
    </source>
</reference>
<comment type="caution">
    <text evidence="7">The sequence shown here is derived from an EMBL/GenBank/DDBJ whole genome shotgun (WGS) entry which is preliminary data.</text>
</comment>